<organism evidence="1">
    <name type="scientific">freshwater metagenome</name>
    <dbReference type="NCBI Taxonomy" id="449393"/>
    <lineage>
        <taxon>unclassified sequences</taxon>
        <taxon>metagenomes</taxon>
        <taxon>ecological metagenomes</taxon>
    </lineage>
</organism>
<gene>
    <name evidence="1" type="ORF">UFOPK1493_01694</name>
</gene>
<dbReference type="Gene3D" id="1.20.1290.10">
    <property type="entry name" value="AhpD-like"/>
    <property type="match status" value="1"/>
</dbReference>
<protein>
    <submittedName>
        <fullName evidence="1">Unannotated protein</fullName>
    </submittedName>
</protein>
<accession>A0A6J6D912</accession>
<dbReference type="SUPFAM" id="SSF69118">
    <property type="entry name" value="AhpD-like"/>
    <property type="match status" value="1"/>
</dbReference>
<dbReference type="EMBL" id="CAEZSR010000055">
    <property type="protein sequence ID" value="CAB4559776.1"/>
    <property type="molecule type" value="Genomic_DNA"/>
</dbReference>
<proteinExistence type="predicted"/>
<evidence type="ECO:0000313" key="1">
    <source>
        <dbReference type="EMBL" id="CAB4559776.1"/>
    </source>
</evidence>
<dbReference type="AlphaFoldDB" id="A0A6J6D912"/>
<dbReference type="InterPro" id="IPR029032">
    <property type="entry name" value="AhpD-like"/>
</dbReference>
<sequence>MTGWPGGHASEASLLAVRSGLAEPLADLRAQTRHECPGRTAAIIDARIGQMITGQGGLEPFGELTDAEQAVVAVAEQFLLDAHGVDDALMARLTASYTPAETIAIMFQLAFADGFTKLRRVMGLPSDHQGGDD</sequence>
<reference evidence="1" key="1">
    <citation type="submission" date="2020-05" db="EMBL/GenBank/DDBJ databases">
        <authorList>
            <person name="Chiriac C."/>
            <person name="Salcher M."/>
            <person name="Ghai R."/>
            <person name="Kavagutti S V."/>
        </authorList>
    </citation>
    <scope>NUCLEOTIDE SEQUENCE</scope>
</reference>
<name>A0A6J6D912_9ZZZZ</name>